<dbReference type="PRINTS" id="PR00385">
    <property type="entry name" value="P450"/>
</dbReference>
<dbReference type="GO" id="GO:0004497">
    <property type="term" value="F:monooxygenase activity"/>
    <property type="evidence" value="ECO:0007669"/>
    <property type="project" value="UniProtKB-KW"/>
</dbReference>
<dbReference type="Gene3D" id="1.10.630.10">
    <property type="entry name" value="Cytochrome P450"/>
    <property type="match status" value="1"/>
</dbReference>
<keyword evidence="11" id="KW-1185">Reference proteome</keyword>
<evidence type="ECO:0000256" key="3">
    <source>
        <dbReference type="ARBA" id="ARBA00022617"/>
    </source>
</evidence>
<dbReference type="PRINTS" id="PR00463">
    <property type="entry name" value="EP450I"/>
</dbReference>
<organism evidence="10 11">
    <name type="scientific">Fusarium gaditjirri</name>
    <dbReference type="NCBI Taxonomy" id="282569"/>
    <lineage>
        <taxon>Eukaryota</taxon>
        <taxon>Fungi</taxon>
        <taxon>Dikarya</taxon>
        <taxon>Ascomycota</taxon>
        <taxon>Pezizomycotina</taxon>
        <taxon>Sordariomycetes</taxon>
        <taxon>Hypocreomycetidae</taxon>
        <taxon>Hypocreales</taxon>
        <taxon>Nectriaceae</taxon>
        <taxon>Fusarium</taxon>
        <taxon>Fusarium nisikadoi species complex</taxon>
    </lineage>
</organism>
<evidence type="ECO:0000256" key="4">
    <source>
        <dbReference type="ARBA" id="ARBA00022723"/>
    </source>
</evidence>
<evidence type="ECO:0000256" key="6">
    <source>
        <dbReference type="ARBA" id="ARBA00023004"/>
    </source>
</evidence>
<evidence type="ECO:0000256" key="9">
    <source>
        <dbReference type="SAM" id="Phobius"/>
    </source>
</evidence>
<evidence type="ECO:0000256" key="7">
    <source>
        <dbReference type="PIRSR" id="PIRSR602401-1"/>
    </source>
</evidence>
<dbReference type="PANTHER" id="PTHR24305:SF96">
    <property type="entry name" value="CYTOCHROME P450 MONOOXYGENASE STCB-RELATED"/>
    <property type="match status" value="1"/>
</dbReference>
<gene>
    <name evidence="10" type="ORF">FGADI_5777</name>
</gene>
<dbReference type="SUPFAM" id="SSF48264">
    <property type="entry name" value="Cytochrome P450"/>
    <property type="match status" value="1"/>
</dbReference>
<keyword evidence="8" id="KW-0503">Monooxygenase</keyword>
<keyword evidence="5 8" id="KW-0560">Oxidoreductase</keyword>
<dbReference type="InterPro" id="IPR002401">
    <property type="entry name" value="Cyt_P450_E_grp-I"/>
</dbReference>
<name>A0A8H4T9J1_9HYPO</name>
<evidence type="ECO:0000313" key="11">
    <source>
        <dbReference type="Proteomes" id="UP000604273"/>
    </source>
</evidence>
<dbReference type="InterPro" id="IPR050121">
    <property type="entry name" value="Cytochrome_P450_monoxygenase"/>
</dbReference>
<evidence type="ECO:0000256" key="1">
    <source>
        <dbReference type="ARBA" id="ARBA00001971"/>
    </source>
</evidence>
<comment type="similarity">
    <text evidence="2 8">Belongs to the cytochrome P450 family.</text>
</comment>
<keyword evidence="9" id="KW-0812">Transmembrane</keyword>
<comment type="cofactor">
    <cofactor evidence="1 7">
        <name>heme</name>
        <dbReference type="ChEBI" id="CHEBI:30413"/>
    </cofactor>
</comment>
<evidence type="ECO:0000256" key="8">
    <source>
        <dbReference type="RuleBase" id="RU000461"/>
    </source>
</evidence>
<keyword evidence="9" id="KW-1133">Transmembrane helix</keyword>
<dbReference type="PANTHER" id="PTHR24305">
    <property type="entry name" value="CYTOCHROME P450"/>
    <property type="match status" value="1"/>
</dbReference>
<dbReference type="AlphaFoldDB" id="A0A8H4T9J1"/>
<dbReference type="InterPro" id="IPR036396">
    <property type="entry name" value="Cyt_P450_sf"/>
</dbReference>
<keyword evidence="4 7" id="KW-0479">Metal-binding</keyword>
<proteinExistence type="inferred from homology"/>
<dbReference type="GO" id="GO:0016705">
    <property type="term" value="F:oxidoreductase activity, acting on paired donors, with incorporation or reduction of molecular oxygen"/>
    <property type="evidence" value="ECO:0007669"/>
    <property type="project" value="InterPro"/>
</dbReference>
<feature type="transmembrane region" description="Helical" evidence="9">
    <location>
        <begin position="18"/>
        <end position="37"/>
    </location>
</feature>
<keyword evidence="6 7" id="KW-0408">Iron</keyword>
<protein>
    <recommendedName>
        <fullName evidence="12">Benzoate 4-monooxygenase cytochrome P450</fullName>
    </recommendedName>
</protein>
<evidence type="ECO:0000313" key="10">
    <source>
        <dbReference type="EMBL" id="KAF4953784.1"/>
    </source>
</evidence>
<keyword evidence="9" id="KW-0472">Membrane</keyword>
<dbReference type="InterPro" id="IPR001128">
    <property type="entry name" value="Cyt_P450"/>
</dbReference>
<dbReference type="Proteomes" id="UP000604273">
    <property type="component" value="Unassembled WGS sequence"/>
</dbReference>
<sequence>MDSQLEGGFLGFETTGHFILLLCILCLLYYVTFATYFNPLWRLPGPWISCWSDVILKYHWLKGTRAQYVHHLHQRYGPVVRVGPQEVDISDMAAVKEIHRVKDGYRKAPFYQNLVPNTNNLFNTLDVEFHRHHRRLLSSPLSESSLKSVEPAVDAYIKSAIASIRREMDERGATDVAKFWLFMATDIIVELSFGESFGILEHGKKNQYIHDLEGLAAKGSIRSTFPTLISIATKLPLPVFKETAAAAQRIRDYSAEAVARYKRDFANNPAAAKPTLFRKLFEAGEAGLSDDEIRAEAQAYIVAGSDTTATTLTYLIYSVCRHGDVRQKLVQEVMGLPDDFGHSHLRELPYLNNAIDETLRLYAAVPSALPRVVPTGGAHLAGYFLPEDTIVSTQAWTLHRDPNLFPDPETWDPSRWDGGSKLMHDAVMPFGGGSRVCIGKHLARMELRLATARFFRAFPNAKVSSIEGMSEEDMELRAYFLLTPKGGRCLIQLE</sequence>
<accession>A0A8H4T9J1</accession>
<dbReference type="Pfam" id="PF00067">
    <property type="entry name" value="p450"/>
    <property type="match status" value="1"/>
</dbReference>
<dbReference type="GO" id="GO:0020037">
    <property type="term" value="F:heme binding"/>
    <property type="evidence" value="ECO:0007669"/>
    <property type="project" value="InterPro"/>
</dbReference>
<reference evidence="10" key="1">
    <citation type="journal article" date="2020" name="BMC Genomics">
        <title>Correction to: Identification and distribution of gene clusters required for synthesis of sphingolipid metabolism inhibitors in diverse species of the filamentous fungus Fusarium.</title>
        <authorList>
            <person name="Kim H.S."/>
            <person name="Lohmar J.M."/>
            <person name="Busman M."/>
            <person name="Brown D.W."/>
            <person name="Naumann T.A."/>
            <person name="Divon H.H."/>
            <person name="Lysoe E."/>
            <person name="Uhlig S."/>
            <person name="Proctor R.H."/>
        </authorList>
    </citation>
    <scope>NUCLEOTIDE SEQUENCE</scope>
    <source>
        <strain evidence="10">NRRL 45417</strain>
    </source>
</reference>
<keyword evidence="3 7" id="KW-0349">Heme</keyword>
<dbReference type="OrthoDB" id="1470350at2759"/>
<comment type="caution">
    <text evidence="10">The sequence shown here is derived from an EMBL/GenBank/DDBJ whole genome shotgun (WGS) entry which is preliminary data.</text>
</comment>
<dbReference type="PROSITE" id="PS00086">
    <property type="entry name" value="CYTOCHROME_P450"/>
    <property type="match status" value="1"/>
</dbReference>
<dbReference type="InterPro" id="IPR017972">
    <property type="entry name" value="Cyt_P450_CS"/>
</dbReference>
<reference evidence="10" key="2">
    <citation type="submission" date="2020-05" db="EMBL/GenBank/DDBJ databases">
        <authorList>
            <person name="Kim H.-S."/>
            <person name="Proctor R.H."/>
            <person name="Brown D.W."/>
        </authorList>
    </citation>
    <scope>NUCLEOTIDE SEQUENCE</scope>
    <source>
        <strain evidence="10">NRRL 45417</strain>
    </source>
</reference>
<evidence type="ECO:0000256" key="5">
    <source>
        <dbReference type="ARBA" id="ARBA00023002"/>
    </source>
</evidence>
<dbReference type="GO" id="GO:0005506">
    <property type="term" value="F:iron ion binding"/>
    <property type="evidence" value="ECO:0007669"/>
    <property type="project" value="InterPro"/>
</dbReference>
<evidence type="ECO:0000256" key="2">
    <source>
        <dbReference type="ARBA" id="ARBA00010617"/>
    </source>
</evidence>
<feature type="binding site" description="axial binding residue" evidence="7">
    <location>
        <position position="437"/>
    </location>
    <ligand>
        <name>heme</name>
        <dbReference type="ChEBI" id="CHEBI:30413"/>
    </ligand>
    <ligandPart>
        <name>Fe</name>
        <dbReference type="ChEBI" id="CHEBI:18248"/>
    </ligandPart>
</feature>
<dbReference type="CDD" id="cd11059">
    <property type="entry name" value="CYP_fungal"/>
    <property type="match status" value="1"/>
</dbReference>
<evidence type="ECO:0008006" key="12">
    <source>
        <dbReference type="Google" id="ProtNLM"/>
    </source>
</evidence>
<dbReference type="EMBL" id="JABFAI010000133">
    <property type="protein sequence ID" value="KAF4953784.1"/>
    <property type="molecule type" value="Genomic_DNA"/>
</dbReference>